<dbReference type="InterPro" id="IPR024079">
    <property type="entry name" value="MetalloPept_cat_dom_sf"/>
</dbReference>
<keyword evidence="5" id="KW-1185">Reference proteome</keyword>
<evidence type="ECO:0000313" key="5">
    <source>
        <dbReference type="Proteomes" id="UP001596523"/>
    </source>
</evidence>
<dbReference type="Pfam" id="PF18998">
    <property type="entry name" value="Flg_new_2"/>
    <property type="match status" value="1"/>
</dbReference>
<feature type="domain" description="Bacterial repeat" evidence="3">
    <location>
        <begin position="450"/>
        <end position="518"/>
    </location>
</feature>
<organism evidence="4 5">
    <name type="scientific">Streptomyces monticola</name>
    <dbReference type="NCBI Taxonomy" id="2666263"/>
    <lineage>
        <taxon>Bacteria</taxon>
        <taxon>Bacillati</taxon>
        <taxon>Actinomycetota</taxon>
        <taxon>Actinomycetes</taxon>
        <taxon>Kitasatosporales</taxon>
        <taxon>Streptomycetaceae</taxon>
        <taxon>Streptomyces</taxon>
    </lineage>
</organism>
<sequence length="637" mass="68811">MAALLLATPLASPVRSHAATAAGPDPDRPWVTRTTTVDLVPAHFRHLCERPQTGEPEVLTLSPFPYEVMAQVVADSSYDNGKGTIDWTGHELGRTDRRWQLHVTNACDGGPISMSGSADMGRFVYHARPVKGQPGKARFEEVDTTKLPDEPVEIDDAADSPVKHGGQTGTQGIARAAGAPGQDATPEDPAVVDVIVGFTPKGADAALRDGSSLEEVGSRIESMMNHSLADSDVPARIDVVLTHEFPEYSGLEAVIPIRNRVSELNNPELGKYAAKLRDQHGADLVHVISGTNRADFAAGVAKNGLTGFNVLGPGTADVGWHTSATHYEAMKSKYTSSHEMGHSLGLAHDRRTLVRNSSGGGISKKVSKLYPYNTGWIAPNEKWVTIMAYPSSCHGPCIRIPRFSNKAQKYDDGQPLGNERSDAAAILRMTTPQVATYRTPRTPRTRYALNLTPSPKAGGTVQPEVWGPYRPNTRVTITATPKDDYVVGGWTLNGKRHQATSTSLAVTMDKAQDLAVAFRKCTSPVRGAFRPLWLTHEGVKDQLRCARGAQRRTPGNTGWYQRFDGGYMYWSRGTGAHAVHGTFLKAWQKSGQVRGRLGFPSSEETPSADGKSVVQKFRGGTLTQDTATGKVTATYGK</sequence>
<dbReference type="InterPro" id="IPR044060">
    <property type="entry name" value="Bacterial_rp_domain"/>
</dbReference>
<protein>
    <submittedName>
        <fullName evidence="4">M12 family metallo-peptidase</fullName>
    </submittedName>
</protein>
<dbReference type="EMBL" id="JBHTCF010000018">
    <property type="protein sequence ID" value="MFC7308919.1"/>
    <property type="molecule type" value="Genomic_DNA"/>
</dbReference>
<dbReference type="Pfam" id="PF08310">
    <property type="entry name" value="LGFP"/>
    <property type="match status" value="1"/>
</dbReference>
<accession>A0ABW2JRV7</accession>
<feature type="signal peptide" evidence="2">
    <location>
        <begin position="1"/>
        <end position="18"/>
    </location>
</feature>
<evidence type="ECO:0000313" key="4">
    <source>
        <dbReference type="EMBL" id="MFC7308919.1"/>
    </source>
</evidence>
<reference evidence="5" key="1">
    <citation type="journal article" date="2019" name="Int. J. Syst. Evol. Microbiol.">
        <title>The Global Catalogue of Microorganisms (GCM) 10K type strain sequencing project: providing services to taxonomists for standard genome sequencing and annotation.</title>
        <authorList>
            <consortium name="The Broad Institute Genomics Platform"/>
            <consortium name="The Broad Institute Genome Sequencing Center for Infectious Disease"/>
            <person name="Wu L."/>
            <person name="Ma J."/>
        </authorList>
    </citation>
    <scope>NUCLEOTIDE SEQUENCE [LARGE SCALE GENOMIC DNA]</scope>
    <source>
        <strain evidence="5">SYNS20</strain>
    </source>
</reference>
<dbReference type="RefSeq" id="WP_381837356.1">
    <property type="nucleotide sequence ID" value="NZ_JBHTCF010000018.1"/>
</dbReference>
<dbReference type="Gene3D" id="3.40.390.10">
    <property type="entry name" value="Collagenase (Catalytic Domain)"/>
    <property type="match status" value="1"/>
</dbReference>
<name>A0ABW2JRV7_9ACTN</name>
<evidence type="ECO:0000256" key="1">
    <source>
        <dbReference type="SAM" id="MobiDB-lite"/>
    </source>
</evidence>
<evidence type="ECO:0000256" key="2">
    <source>
        <dbReference type="SAM" id="SignalP"/>
    </source>
</evidence>
<dbReference type="SUPFAM" id="SSF55486">
    <property type="entry name" value="Metalloproteases ('zincins'), catalytic domain"/>
    <property type="match status" value="1"/>
</dbReference>
<feature type="region of interest" description="Disordered" evidence="1">
    <location>
        <begin position="597"/>
        <end position="619"/>
    </location>
</feature>
<gene>
    <name evidence="4" type="ORF">ACFQVC_32500</name>
</gene>
<feature type="chain" id="PRO_5045928880" evidence="2">
    <location>
        <begin position="19"/>
        <end position="637"/>
    </location>
</feature>
<comment type="caution">
    <text evidence="4">The sequence shown here is derived from an EMBL/GenBank/DDBJ whole genome shotgun (WGS) entry which is preliminary data.</text>
</comment>
<dbReference type="Proteomes" id="UP001596523">
    <property type="component" value="Unassembled WGS sequence"/>
</dbReference>
<proteinExistence type="predicted"/>
<dbReference type="InterPro" id="IPR013207">
    <property type="entry name" value="LGFP"/>
</dbReference>
<keyword evidence="2" id="KW-0732">Signal</keyword>
<evidence type="ECO:0000259" key="3">
    <source>
        <dbReference type="Pfam" id="PF18998"/>
    </source>
</evidence>
<dbReference type="Pfam" id="PF13688">
    <property type="entry name" value="Reprolysin_5"/>
    <property type="match status" value="1"/>
</dbReference>